<feature type="domain" description="NADH:ubiquinone oxidoreductase 30kDa subunit" evidence="3">
    <location>
        <begin position="47"/>
        <end position="164"/>
    </location>
</feature>
<dbReference type="SUPFAM" id="SSF143243">
    <property type="entry name" value="Nqo5-like"/>
    <property type="match status" value="1"/>
</dbReference>
<dbReference type="GO" id="GO:0048038">
    <property type="term" value="F:quinone binding"/>
    <property type="evidence" value="ECO:0007669"/>
    <property type="project" value="InterPro"/>
</dbReference>
<dbReference type="InterPro" id="IPR052197">
    <property type="entry name" value="ComplexI_49kDa-like"/>
</dbReference>
<dbReference type="PANTHER" id="PTHR43485">
    <property type="entry name" value="HYDROGENASE-4 COMPONENT G"/>
    <property type="match status" value="1"/>
</dbReference>
<accession>A0A564ZK85</accession>
<feature type="domain" description="NADH-quinone oxidoreductase subunit D" evidence="4">
    <location>
        <begin position="299"/>
        <end position="464"/>
    </location>
</feature>
<name>A0A564ZK85_9BACT</name>
<dbReference type="InterPro" id="IPR001135">
    <property type="entry name" value="NADH_Q_OxRdtase_suD"/>
</dbReference>
<dbReference type="GO" id="GO:0016651">
    <property type="term" value="F:oxidoreductase activity, acting on NAD(P)H"/>
    <property type="evidence" value="ECO:0007669"/>
    <property type="project" value="InterPro"/>
</dbReference>
<dbReference type="Proteomes" id="UP000334340">
    <property type="component" value="Unassembled WGS sequence"/>
</dbReference>
<dbReference type="SUPFAM" id="SSF56762">
    <property type="entry name" value="HydB/Nqo4-like"/>
    <property type="match status" value="1"/>
</dbReference>
<protein>
    <submittedName>
        <fullName evidence="5">NADH dehydrogenase</fullName>
        <ecNumber evidence="5">1.6.99.5</ecNumber>
    </submittedName>
</protein>
<evidence type="ECO:0000259" key="4">
    <source>
        <dbReference type="Pfam" id="PF00346"/>
    </source>
</evidence>
<dbReference type="PANTHER" id="PTHR43485:SF1">
    <property type="entry name" value="FORMATE HYDROGENLYASE SUBUNIT 5-RELATED"/>
    <property type="match status" value="1"/>
</dbReference>
<keyword evidence="6" id="KW-1185">Reference proteome</keyword>
<evidence type="ECO:0000259" key="3">
    <source>
        <dbReference type="Pfam" id="PF00329"/>
    </source>
</evidence>
<dbReference type="Pfam" id="PF00329">
    <property type="entry name" value="Complex1_30kDa"/>
    <property type="match status" value="1"/>
</dbReference>
<feature type="domain" description="NADH-quinone oxidoreductase subunit D" evidence="4">
    <location>
        <begin position="474"/>
        <end position="537"/>
    </location>
</feature>
<dbReference type="Gene3D" id="3.30.460.80">
    <property type="entry name" value="NADH:ubiquinone oxidoreductase, 30kDa subunit"/>
    <property type="match status" value="1"/>
</dbReference>
<dbReference type="AlphaFoldDB" id="A0A564ZK85"/>
<dbReference type="EMBL" id="CABIKM010000033">
    <property type="protein sequence ID" value="VUZ85741.1"/>
    <property type="molecule type" value="Genomic_DNA"/>
</dbReference>
<dbReference type="EC" id="1.6.99.5" evidence="5"/>
<dbReference type="GO" id="GO:0008137">
    <property type="term" value="F:NADH dehydrogenase (ubiquinone) activity"/>
    <property type="evidence" value="ECO:0007669"/>
    <property type="project" value="InterPro"/>
</dbReference>
<evidence type="ECO:0000313" key="6">
    <source>
        <dbReference type="Proteomes" id="UP000334340"/>
    </source>
</evidence>
<sequence>MRTPSTRRSGYLGFPVPDLNGVARQLRATALTLTDLQTRPPREVRVGVERDELVPFAEYVRDRFGARPELIVAEDTRAERGSFTLRYLFELEGVDLIIVASAAVHEDDRRFPSLATRWYLAGRFEREIHDLFGLVPTGHPDLRRLPLHQFWPAAYHPLLKDARMPPAFTDDGTPFPFRRVEGEGIHEITVGPVHAGIIEPGHFRFSVEGETIVNLETRLYFVHKGIERLFEAVPLERGIGLAERISGDSSVAHALAFCQALESTAELQIPPRAAYLRVVLLELERLYNHIADVGAICTDTGFAIANAHAMRIREDMLRLNARLVGHRLLRGALIAGGVACDFTAEQIADARETVQRATNDFDDIVKIALDNSLVLDRLHGTGRLSTQTAHELQVVGLAARASGIDRDARRDHPFAAYADLPPRVPVYSEGDVWARLMVRVDEAREAADLIIRALDGLSEGKIATPLPALPPGASGFGLVEGWRGPIWHWLVAGEQNRPARVKIKDPSFANWPALHYAILKNIVPDFPLVNKSFNLSYAGNDL</sequence>
<dbReference type="GO" id="GO:0051287">
    <property type="term" value="F:NAD binding"/>
    <property type="evidence" value="ECO:0007669"/>
    <property type="project" value="InterPro"/>
</dbReference>
<evidence type="ECO:0000256" key="1">
    <source>
        <dbReference type="ARBA" id="ARBA00023002"/>
    </source>
</evidence>
<dbReference type="InterPro" id="IPR037232">
    <property type="entry name" value="NADH_quin_OxRdtase_su_C/D-like"/>
</dbReference>
<dbReference type="Pfam" id="PF00346">
    <property type="entry name" value="Complex1_49kDa"/>
    <property type="match status" value="2"/>
</dbReference>
<organism evidence="5 6">
    <name type="scientific">Candidatus Methylomirabilis lanthanidiphila</name>
    <dbReference type="NCBI Taxonomy" id="2211376"/>
    <lineage>
        <taxon>Bacteria</taxon>
        <taxon>Candidatus Methylomirabilota</taxon>
        <taxon>Candidatus Methylomirabilia</taxon>
        <taxon>Candidatus Methylomirabilales</taxon>
        <taxon>Candidatus Methylomirabilaceae</taxon>
        <taxon>Candidatus Methylomirabilis</taxon>
    </lineage>
</organism>
<proteinExistence type="predicted"/>
<reference evidence="5 6" key="1">
    <citation type="submission" date="2019-07" db="EMBL/GenBank/DDBJ databases">
        <authorList>
            <person name="Cremers G."/>
        </authorList>
    </citation>
    <scope>NUCLEOTIDE SEQUENCE [LARGE SCALE GENOMIC DNA]</scope>
</reference>
<evidence type="ECO:0000256" key="2">
    <source>
        <dbReference type="ARBA" id="ARBA00023027"/>
    </source>
</evidence>
<keyword evidence="1 5" id="KW-0560">Oxidoreductase</keyword>
<dbReference type="InterPro" id="IPR029014">
    <property type="entry name" value="NiFe-Hase_large"/>
</dbReference>
<keyword evidence="2" id="KW-0520">NAD</keyword>
<dbReference type="InterPro" id="IPR001268">
    <property type="entry name" value="NADH_UbQ_OxRdtase_30kDa_su"/>
</dbReference>
<gene>
    <name evidence="5" type="ORF">MELA_02126</name>
</gene>
<evidence type="ECO:0000313" key="5">
    <source>
        <dbReference type="EMBL" id="VUZ85741.1"/>
    </source>
</evidence>
<dbReference type="Gene3D" id="1.10.645.10">
    <property type="entry name" value="Cytochrome-c3 Hydrogenase, chain B"/>
    <property type="match status" value="1"/>
</dbReference>